<sequence length="222" mass="25010">MYKMKTCILLILILSNTCYAVAIPGSRVVYIEGSKFFQGDLVNNSESNTLVQLSILNDSFEKETLPIITPNIILSKADSRSGFRIYNLESVMDSNEVETYRTLSAVSIKEQSDTPSDVVASMDMHYKLFIRPKSIATVTMEDAVKKLVISKQGDDFNVKNESPLHITLISIEQGKEKTMVVEMIAPYQEITFTKSSNFNPKRSFELNYINDIGLLAKDKRSL</sequence>
<reference evidence="9 10" key="2">
    <citation type="submission" date="2018-03" db="EMBL/GenBank/DDBJ databases">
        <title>Genetic Diversity and Phenotypic Plasticity of AHL Mediated Quorum Sensing in Environmental Strains of Vibrio mediterranei.</title>
        <authorList>
            <person name="Lantoine F."/>
            <person name="Vouve F."/>
        </authorList>
    </citation>
    <scope>NUCLEOTIDE SEQUENCE [LARGE SCALE GENOMIC DNA]</scope>
    <source>
        <strain evidence="9 10">17LN0615E</strain>
    </source>
</reference>
<dbReference type="Pfam" id="PF02753">
    <property type="entry name" value="PapD_C"/>
    <property type="match status" value="1"/>
</dbReference>
<feature type="domain" description="Pili assembly chaperone N-terminal" evidence="7">
    <location>
        <begin position="21"/>
        <end position="135"/>
    </location>
</feature>
<comment type="subcellular location">
    <subcellularLocation>
        <location evidence="1">Periplasm</location>
    </subcellularLocation>
</comment>
<evidence type="ECO:0000259" key="8">
    <source>
        <dbReference type="Pfam" id="PF02753"/>
    </source>
</evidence>
<evidence type="ECO:0000256" key="4">
    <source>
        <dbReference type="ARBA" id="ARBA00022764"/>
    </source>
</evidence>
<dbReference type="InterPro" id="IPR016148">
    <property type="entry name" value="Pili_assmbl_chaperone_C"/>
</dbReference>
<dbReference type="SUPFAM" id="SSF49584">
    <property type="entry name" value="Periplasmic chaperone C-domain"/>
    <property type="match status" value="1"/>
</dbReference>
<dbReference type="PRINTS" id="PR00969">
    <property type="entry name" value="CHAPERONPILI"/>
</dbReference>
<evidence type="ECO:0000313" key="9">
    <source>
        <dbReference type="EMBL" id="PRQ67384.1"/>
    </source>
</evidence>
<dbReference type="Gene3D" id="2.60.40.10">
    <property type="entry name" value="Immunoglobulins"/>
    <property type="match status" value="2"/>
</dbReference>
<organism evidence="9 10">
    <name type="scientific">Vibrio mediterranei</name>
    <dbReference type="NCBI Taxonomy" id="689"/>
    <lineage>
        <taxon>Bacteria</taxon>
        <taxon>Pseudomonadati</taxon>
        <taxon>Pseudomonadota</taxon>
        <taxon>Gammaproteobacteria</taxon>
        <taxon>Vibrionales</taxon>
        <taxon>Vibrionaceae</taxon>
        <taxon>Vibrio</taxon>
    </lineage>
</organism>
<keyword evidence="3 6" id="KW-0732">Signal</keyword>
<name>A0ABX5DCM4_9VIBR</name>
<keyword evidence="4" id="KW-0574">Periplasm</keyword>
<gene>
    <name evidence="9" type="ORF">COR51_12515</name>
</gene>
<dbReference type="InterPro" id="IPR050643">
    <property type="entry name" value="Periplasmic_pilus_chap"/>
</dbReference>
<evidence type="ECO:0000256" key="2">
    <source>
        <dbReference type="ARBA" id="ARBA00007399"/>
    </source>
</evidence>
<feature type="chain" id="PRO_5045697645" description="Molecular chaperone" evidence="6">
    <location>
        <begin position="23"/>
        <end position="222"/>
    </location>
</feature>
<evidence type="ECO:0000256" key="3">
    <source>
        <dbReference type="ARBA" id="ARBA00022729"/>
    </source>
</evidence>
<feature type="signal peptide" evidence="6">
    <location>
        <begin position="1"/>
        <end position="22"/>
    </location>
</feature>
<evidence type="ECO:0008006" key="11">
    <source>
        <dbReference type="Google" id="ProtNLM"/>
    </source>
</evidence>
<comment type="caution">
    <text evidence="9">The sequence shown here is derived from an EMBL/GenBank/DDBJ whole genome shotgun (WGS) entry which is preliminary data.</text>
</comment>
<dbReference type="Proteomes" id="UP000238163">
    <property type="component" value="Unassembled WGS sequence"/>
</dbReference>
<feature type="domain" description="Pili assembly chaperone C-terminal" evidence="8">
    <location>
        <begin position="158"/>
        <end position="213"/>
    </location>
</feature>
<dbReference type="InterPro" id="IPR016147">
    <property type="entry name" value="Pili_assmbl_chaperone_N"/>
</dbReference>
<evidence type="ECO:0000256" key="6">
    <source>
        <dbReference type="SAM" id="SignalP"/>
    </source>
</evidence>
<dbReference type="PANTHER" id="PTHR30251">
    <property type="entry name" value="PILUS ASSEMBLY CHAPERONE"/>
    <property type="match status" value="1"/>
</dbReference>
<evidence type="ECO:0000313" key="10">
    <source>
        <dbReference type="Proteomes" id="UP000238163"/>
    </source>
</evidence>
<evidence type="ECO:0000259" key="7">
    <source>
        <dbReference type="Pfam" id="PF00345"/>
    </source>
</evidence>
<dbReference type="InterPro" id="IPR013783">
    <property type="entry name" value="Ig-like_fold"/>
</dbReference>
<comment type="similarity">
    <text evidence="2">Belongs to the periplasmic pilus chaperone family.</text>
</comment>
<protein>
    <recommendedName>
        <fullName evidence="11">Molecular chaperone</fullName>
    </recommendedName>
</protein>
<evidence type="ECO:0000256" key="1">
    <source>
        <dbReference type="ARBA" id="ARBA00004418"/>
    </source>
</evidence>
<evidence type="ECO:0000256" key="5">
    <source>
        <dbReference type="ARBA" id="ARBA00023186"/>
    </source>
</evidence>
<dbReference type="PANTHER" id="PTHR30251:SF2">
    <property type="entry name" value="FIMBRIAL CHAPERONE YADV-RELATED"/>
    <property type="match status" value="1"/>
</dbReference>
<accession>A0ABX5DCM4</accession>
<dbReference type="InterPro" id="IPR008962">
    <property type="entry name" value="PapD-like_sf"/>
</dbReference>
<dbReference type="InterPro" id="IPR001829">
    <property type="entry name" value="Pili_assmbl_chaperone_bac"/>
</dbReference>
<dbReference type="Pfam" id="PF00345">
    <property type="entry name" value="PapD_N"/>
    <property type="match status" value="1"/>
</dbReference>
<dbReference type="InterPro" id="IPR036316">
    <property type="entry name" value="Pili_assmbl_chap_C_dom_sf"/>
</dbReference>
<dbReference type="EMBL" id="NWTN01000006">
    <property type="protein sequence ID" value="PRQ67384.1"/>
    <property type="molecule type" value="Genomic_DNA"/>
</dbReference>
<reference evidence="9 10" key="1">
    <citation type="submission" date="2017-09" db="EMBL/GenBank/DDBJ databases">
        <authorList>
            <person name="Girard L."/>
            <person name="Lami R."/>
            <person name="Suzuki M."/>
            <person name="Baudart J."/>
        </authorList>
    </citation>
    <scope>NUCLEOTIDE SEQUENCE [LARGE SCALE GENOMIC DNA]</scope>
    <source>
        <strain evidence="9 10">17LN0615E</strain>
    </source>
</reference>
<proteinExistence type="inferred from homology"/>
<keyword evidence="10" id="KW-1185">Reference proteome</keyword>
<keyword evidence="5" id="KW-0143">Chaperone</keyword>
<dbReference type="SUPFAM" id="SSF49354">
    <property type="entry name" value="PapD-like"/>
    <property type="match status" value="1"/>
</dbReference>